<dbReference type="RefSeq" id="WP_253656617.1">
    <property type="nucleotide sequence ID" value="NZ_BAAAOE010000002.1"/>
</dbReference>
<evidence type="ECO:0000313" key="2">
    <source>
        <dbReference type="EMBL" id="MCP2163045.1"/>
    </source>
</evidence>
<comment type="caution">
    <text evidence="2">The sequence shown here is derived from an EMBL/GenBank/DDBJ whole genome shotgun (WGS) entry which is preliminary data.</text>
</comment>
<dbReference type="EMBL" id="JAMTCG010000011">
    <property type="protein sequence ID" value="MCP2163045.1"/>
    <property type="molecule type" value="Genomic_DNA"/>
</dbReference>
<protein>
    <submittedName>
        <fullName evidence="2">Uncharacterized protein</fullName>
    </submittedName>
</protein>
<sequence>MSGRAPIRYSRGRGGWHDTYSAAQNDPGVRPPAEPITDEQFARLRALLAAETTPEETTR</sequence>
<keyword evidence="3" id="KW-1185">Reference proteome</keyword>
<name>A0ABT1H8V3_9NOCA</name>
<evidence type="ECO:0000256" key="1">
    <source>
        <dbReference type="SAM" id="MobiDB-lite"/>
    </source>
</evidence>
<gene>
    <name evidence="2" type="ORF">LX12_004258</name>
</gene>
<dbReference type="Proteomes" id="UP001205740">
    <property type="component" value="Unassembled WGS sequence"/>
</dbReference>
<reference evidence="2 3" key="1">
    <citation type="submission" date="2022-06" db="EMBL/GenBank/DDBJ databases">
        <title>Genomic Encyclopedia of Archaeal and Bacterial Type Strains, Phase II (KMG-II): from individual species to whole genera.</title>
        <authorList>
            <person name="Goeker M."/>
        </authorList>
    </citation>
    <scope>NUCLEOTIDE SEQUENCE [LARGE SCALE GENOMIC DNA]</scope>
    <source>
        <strain evidence="2 3">DSM 45037</strain>
    </source>
</reference>
<proteinExistence type="predicted"/>
<accession>A0ABT1H8V3</accession>
<evidence type="ECO:0000313" key="3">
    <source>
        <dbReference type="Proteomes" id="UP001205740"/>
    </source>
</evidence>
<organism evidence="2 3">
    <name type="scientific">Williamsia serinedens</name>
    <dbReference type="NCBI Taxonomy" id="391736"/>
    <lineage>
        <taxon>Bacteria</taxon>
        <taxon>Bacillati</taxon>
        <taxon>Actinomycetota</taxon>
        <taxon>Actinomycetes</taxon>
        <taxon>Mycobacteriales</taxon>
        <taxon>Nocardiaceae</taxon>
        <taxon>Williamsia</taxon>
    </lineage>
</organism>
<feature type="region of interest" description="Disordered" evidence="1">
    <location>
        <begin position="1"/>
        <end position="35"/>
    </location>
</feature>